<dbReference type="InterPro" id="IPR011989">
    <property type="entry name" value="ARM-like"/>
</dbReference>
<dbReference type="PATRIC" id="fig|1173027.3.peg.2843"/>
<name>K9WFS5_9CYAN</name>
<proteinExistence type="predicted"/>
<dbReference type="eggNOG" id="COG1413">
    <property type="taxonomic scope" value="Bacteria"/>
</dbReference>
<gene>
    <name evidence="3" type="ORF">Mic7113_2594</name>
</gene>
<dbReference type="PANTHER" id="PTHR12697:SF5">
    <property type="entry name" value="DEOXYHYPUSINE HYDROXYLASE"/>
    <property type="match status" value="1"/>
</dbReference>
<dbReference type="SUPFAM" id="SSF48371">
    <property type="entry name" value="ARM repeat"/>
    <property type="match status" value="1"/>
</dbReference>
<keyword evidence="1" id="KW-0042">Antenna complex</keyword>
<dbReference type="HOGENOM" id="CLU_094955_0_0_3"/>
<dbReference type="STRING" id="1173027.Mic7113_2594"/>
<evidence type="ECO:0000256" key="1">
    <source>
        <dbReference type="ARBA" id="ARBA00022549"/>
    </source>
</evidence>
<dbReference type="KEGG" id="mic:Mic7113_2594"/>
<dbReference type="PANTHER" id="PTHR12697">
    <property type="entry name" value="PBS LYASE HEAT-LIKE PROTEIN"/>
    <property type="match status" value="1"/>
</dbReference>
<dbReference type="OrthoDB" id="428465at2"/>
<dbReference type="Gene3D" id="1.25.10.10">
    <property type="entry name" value="Leucine-rich Repeat Variant"/>
    <property type="match status" value="1"/>
</dbReference>
<dbReference type="GO" id="GO:0030089">
    <property type="term" value="C:phycobilisome"/>
    <property type="evidence" value="ECO:0007669"/>
    <property type="project" value="UniProtKB-KW"/>
</dbReference>
<dbReference type="InterPro" id="IPR016024">
    <property type="entry name" value="ARM-type_fold"/>
</dbReference>
<organism evidence="3 4">
    <name type="scientific">Allocoleopsis franciscana PCC 7113</name>
    <dbReference type="NCBI Taxonomy" id="1173027"/>
    <lineage>
        <taxon>Bacteria</taxon>
        <taxon>Bacillati</taxon>
        <taxon>Cyanobacteriota</taxon>
        <taxon>Cyanophyceae</taxon>
        <taxon>Coleofasciculales</taxon>
        <taxon>Coleofasciculaceae</taxon>
        <taxon>Allocoleopsis</taxon>
        <taxon>Allocoleopsis franciscana</taxon>
    </lineage>
</organism>
<reference evidence="3 4" key="1">
    <citation type="submission" date="2012-06" db="EMBL/GenBank/DDBJ databases">
        <title>Finished chromosome of genome of Microcoleus sp. PCC 7113.</title>
        <authorList>
            <consortium name="US DOE Joint Genome Institute"/>
            <person name="Gugger M."/>
            <person name="Coursin T."/>
            <person name="Rippka R."/>
            <person name="Tandeau De Marsac N."/>
            <person name="Huntemann M."/>
            <person name="Wei C.-L."/>
            <person name="Han J."/>
            <person name="Detter J.C."/>
            <person name="Han C."/>
            <person name="Tapia R."/>
            <person name="Chen A."/>
            <person name="Kyrpides N."/>
            <person name="Mavromatis K."/>
            <person name="Markowitz V."/>
            <person name="Szeto E."/>
            <person name="Ivanova N."/>
            <person name="Pagani I."/>
            <person name="Pati A."/>
            <person name="Goodwin L."/>
            <person name="Nordberg H.P."/>
            <person name="Cantor M.N."/>
            <person name="Hua S.X."/>
            <person name="Woyke T."/>
            <person name="Kerfeld C.A."/>
        </authorList>
    </citation>
    <scope>NUCLEOTIDE SEQUENCE [LARGE SCALE GENOMIC DNA]</scope>
    <source>
        <strain evidence="3 4">PCC 7113</strain>
    </source>
</reference>
<evidence type="ECO:0000313" key="3">
    <source>
        <dbReference type="EMBL" id="AFZ18387.1"/>
    </source>
</evidence>
<dbReference type="GO" id="GO:0016829">
    <property type="term" value="F:lyase activity"/>
    <property type="evidence" value="ECO:0007669"/>
    <property type="project" value="UniProtKB-KW"/>
</dbReference>
<dbReference type="RefSeq" id="WP_015182536.1">
    <property type="nucleotide sequence ID" value="NC_019738.1"/>
</dbReference>
<dbReference type="EMBL" id="CP003630">
    <property type="protein sequence ID" value="AFZ18387.1"/>
    <property type="molecule type" value="Genomic_DNA"/>
</dbReference>
<keyword evidence="4" id="KW-1185">Reference proteome</keyword>
<sequence>MTNDRGLKLIQSVEQADSSQKLLDAVQSLAAARLEEGIPTLIAALSYNNPGAAVAAVDGLVQLGEVAVPKLLTLLDDYNYSGRAWAIRALAGIGDPRALETLREAAETDFAMSVRRSAAKGLGNLRWSALPAQDVSAAQAQALKTLRLTAQDPEWVVRYAGVVGLQGLTTSVAESQTDIRPTVSEHFEQMLKTESDLAVRARVQLALDQLHKD</sequence>
<dbReference type="GO" id="GO:0016491">
    <property type="term" value="F:oxidoreductase activity"/>
    <property type="evidence" value="ECO:0007669"/>
    <property type="project" value="TreeGrafter"/>
</dbReference>
<evidence type="ECO:0000256" key="2">
    <source>
        <dbReference type="ARBA" id="ARBA00022738"/>
    </source>
</evidence>
<accession>K9WFS5</accession>
<dbReference type="Proteomes" id="UP000010471">
    <property type="component" value="Chromosome"/>
</dbReference>
<keyword evidence="3" id="KW-0456">Lyase</keyword>
<dbReference type="AlphaFoldDB" id="K9WFS5"/>
<protein>
    <submittedName>
        <fullName evidence="3">PBS lyase HEAT-like repeat protein</fullName>
    </submittedName>
</protein>
<dbReference type="Pfam" id="PF13646">
    <property type="entry name" value="HEAT_2"/>
    <property type="match status" value="1"/>
</dbReference>
<keyword evidence="2" id="KW-0605">Phycobilisome</keyword>
<evidence type="ECO:0000313" key="4">
    <source>
        <dbReference type="Proteomes" id="UP000010471"/>
    </source>
</evidence>